<sequence length="113" mass="12960">MTVALKSVFVVLFLQSLVGQNSKNAKSKCKQLLDNHLNPLLVQRKMDRKIQAKPTPYFSVNSKNTNMIPSFSIMKEETAKKDILVLNYFLFFSFNFLTSTVTRTLKIQILISN</sequence>
<feature type="chain" id="PRO_5028469401" evidence="1">
    <location>
        <begin position="20"/>
        <end position="113"/>
    </location>
</feature>
<proteinExistence type="predicted"/>
<feature type="signal peptide" evidence="1">
    <location>
        <begin position="1"/>
        <end position="19"/>
    </location>
</feature>
<reference evidence="2" key="2">
    <citation type="submission" date="2020-07" db="EMBL/GenBank/DDBJ databases">
        <authorList>
            <person name="Vera ALvarez R."/>
            <person name="Arias-Moreno D.M."/>
            <person name="Jimenez-Jacinto V."/>
            <person name="Jimenez-Bremont J.F."/>
            <person name="Swaminathan K."/>
            <person name="Moose S.P."/>
            <person name="Guerrero-Gonzalez M.L."/>
            <person name="Marino-Ramirez L."/>
            <person name="Landsman D."/>
            <person name="Rodriguez-Kessler M."/>
            <person name="Delgado-Sanchez P."/>
        </authorList>
    </citation>
    <scope>NUCLEOTIDE SEQUENCE</scope>
    <source>
        <tissue evidence="2">Cladode</tissue>
    </source>
</reference>
<reference evidence="2" key="1">
    <citation type="journal article" date="2013" name="J. Plant Res.">
        <title>Effect of fungi and light on seed germination of three Opuntia species from semiarid lands of central Mexico.</title>
        <authorList>
            <person name="Delgado-Sanchez P."/>
            <person name="Jimenez-Bremont J.F."/>
            <person name="Guerrero-Gonzalez Mde L."/>
            <person name="Flores J."/>
        </authorList>
    </citation>
    <scope>NUCLEOTIDE SEQUENCE</scope>
    <source>
        <tissue evidence="2">Cladode</tissue>
    </source>
</reference>
<evidence type="ECO:0000313" key="2">
    <source>
        <dbReference type="EMBL" id="MBA4649743.1"/>
    </source>
</evidence>
<evidence type="ECO:0000256" key="1">
    <source>
        <dbReference type="SAM" id="SignalP"/>
    </source>
</evidence>
<name>A0A7C9DVA6_OPUST</name>
<keyword evidence="1" id="KW-0732">Signal</keyword>
<protein>
    <submittedName>
        <fullName evidence="2">Uncharacterized protein</fullName>
    </submittedName>
</protein>
<dbReference type="EMBL" id="GISG01161925">
    <property type="protein sequence ID" value="MBA4649743.1"/>
    <property type="molecule type" value="Transcribed_RNA"/>
</dbReference>
<organism evidence="2">
    <name type="scientific">Opuntia streptacantha</name>
    <name type="common">Prickly pear cactus</name>
    <name type="synonym">Opuntia cardona</name>
    <dbReference type="NCBI Taxonomy" id="393608"/>
    <lineage>
        <taxon>Eukaryota</taxon>
        <taxon>Viridiplantae</taxon>
        <taxon>Streptophyta</taxon>
        <taxon>Embryophyta</taxon>
        <taxon>Tracheophyta</taxon>
        <taxon>Spermatophyta</taxon>
        <taxon>Magnoliopsida</taxon>
        <taxon>eudicotyledons</taxon>
        <taxon>Gunneridae</taxon>
        <taxon>Pentapetalae</taxon>
        <taxon>Caryophyllales</taxon>
        <taxon>Cactineae</taxon>
        <taxon>Cactaceae</taxon>
        <taxon>Opuntioideae</taxon>
        <taxon>Opuntia</taxon>
    </lineage>
</organism>
<accession>A0A7C9DVA6</accession>
<dbReference type="AlphaFoldDB" id="A0A7C9DVA6"/>